<keyword evidence="3" id="KW-1185">Reference proteome</keyword>
<evidence type="ECO:0000313" key="2">
    <source>
        <dbReference type="EMBL" id="TLX70632.1"/>
    </source>
</evidence>
<dbReference type="InterPro" id="IPR009799">
    <property type="entry name" value="EthD_dom"/>
</dbReference>
<dbReference type="SUPFAM" id="SSF54909">
    <property type="entry name" value="Dimeric alpha+beta barrel"/>
    <property type="match status" value="1"/>
</dbReference>
<dbReference type="Pfam" id="PF07110">
    <property type="entry name" value="EthD"/>
    <property type="match status" value="1"/>
</dbReference>
<sequence length="211" mass="23599">MKFITTLKWHNPEAPALPRSLQWCLAEGCRVSQPLERRDAGYDLLLEQAGDSPKVLDVLYRQFADQATLASYLVEECVEKDSPTLPADTGPNGRKLVTCWRARADLTSAQTRQRWDEHVPLAKRIHVGCQRYERNWVQALVRASGDFPPIYAGFAFQYFASAQDLAERLFDTPENAGVIQRDVDAFIAAFEVQVCTDWLHGATQVSGGNGG</sequence>
<evidence type="ECO:0000313" key="3">
    <source>
        <dbReference type="Proteomes" id="UP000306635"/>
    </source>
</evidence>
<dbReference type="AlphaFoldDB" id="A0A5R9QNR3"/>
<evidence type="ECO:0000259" key="1">
    <source>
        <dbReference type="Pfam" id="PF07110"/>
    </source>
</evidence>
<feature type="domain" description="EthD" evidence="1">
    <location>
        <begin position="105"/>
        <end position="187"/>
    </location>
</feature>
<dbReference type="InterPro" id="IPR011008">
    <property type="entry name" value="Dimeric_a/b-barrel"/>
</dbReference>
<comment type="caution">
    <text evidence="2">The sequence shown here is derived from an EMBL/GenBank/DDBJ whole genome shotgun (WGS) entry which is preliminary data.</text>
</comment>
<proteinExistence type="predicted"/>
<dbReference type="RefSeq" id="WP_138526476.1">
    <property type="nucleotide sequence ID" value="NZ_SWDV01000048.1"/>
</dbReference>
<dbReference type="GO" id="GO:0016491">
    <property type="term" value="F:oxidoreductase activity"/>
    <property type="evidence" value="ECO:0007669"/>
    <property type="project" value="InterPro"/>
</dbReference>
<organism evidence="2 3">
    <name type="scientific">Pseudomonas nicosulfuronedens</name>
    <dbReference type="NCBI Taxonomy" id="2571105"/>
    <lineage>
        <taxon>Bacteria</taxon>
        <taxon>Pseudomonadati</taxon>
        <taxon>Pseudomonadota</taxon>
        <taxon>Gammaproteobacteria</taxon>
        <taxon>Pseudomonadales</taxon>
        <taxon>Pseudomonadaceae</taxon>
        <taxon>Pseudomonas</taxon>
    </lineage>
</organism>
<dbReference type="Proteomes" id="UP000306635">
    <property type="component" value="Unassembled WGS sequence"/>
</dbReference>
<protein>
    <recommendedName>
        <fullName evidence="1">EthD domain-containing protein</fullName>
    </recommendedName>
</protein>
<reference evidence="2 3" key="1">
    <citation type="submission" date="2019-04" db="EMBL/GenBank/DDBJ databases">
        <authorList>
            <person name="Li M."/>
        </authorList>
    </citation>
    <scope>NUCLEOTIDE SEQUENCE [LARGE SCALE GENOMIC DNA]</scope>
    <source>
        <strain evidence="2 3">LAM1902</strain>
    </source>
</reference>
<dbReference type="Gene3D" id="3.30.70.100">
    <property type="match status" value="1"/>
</dbReference>
<name>A0A5R9QNR3_9PSED</name>
<dbReference type="GeneID" id="300408927"/>
<gene>
    <name evidence="2" type="ORF">FAS41_27370</name>
</gene>
<dbReference type="EMBL" id="SWDV01000048">
    <property type="protein sequence ID" value="TLX70632.1"/>
    <property type="molecule type" value="Genomic_DNA"/>
</dbReference>
<accession>A0A5R9QNR3</accession>